<dbReference type="InterPro" id="IPR029063">
    <property type="entry name" value="SAM-dependent_MTases_sf"/>
</dbReference>
<reference evidence="4 5" key="1">
    <citation type="journal article" date="2022" name="Res Sq">
        <title>Evolution of multicellular longitudinally dividing oral cavity symbionts (Neisseriaceae).</title>
        <authorList>
            <person name="Nyongesa S."/>
            <person name="Weber P."/>
            <person name="Bernet E."/>
            <person name="Pullido F."/>
            <person name="Nieckarz M."/>
            <person name="Delaby M."/>
            <person name="Nieves C."/>
            <person name="Viehboeck T."/>
            <person name="Krause N."/>
            <person name="Rivera-Millot A."/>
            <person name="Nakamura A."/>
            <person name="Vischer N."/>
            <person name="VanNieuwenhze M."/>
            <person name="Brun Y."/>
            <person name="Cava F."/>
            <person name="Bulgheresi S."/>
            <person name="Veyrier F."/>
        </authorList>
    </citation>
    <scope>NUCLEOTIDE SEQUENCE [LARGE SCALE GENOMIC DNA]</scope>
    <source>
        <strain evidence="4 5">SN4</strain>
    </source>
</reference>
<dbReference type="Gene3D" id="3.40.50.150">
    <property type="entry name" value="Vaccinia Virus protein VP39"/>
    <property type="match status" value="1"/>
</dbReference>
<sequence>MTVETWSIAPELAQYLHAIGPKEPEVLQRLRARNTGHRLGKMSLAPEQAQLLVWLAKLTQTRKYLELGVFTGYSSTAMALALPDDAHIIACDLNASFTDLAQQVWQEAGVADKIELRLQPALFSLQELLEEGHAGSFDMAFIDADKAPTPQYVDLCLELVRVGGIIAIDNVLLGGRVLQATQADSPPSVSILQQFNRAMPDDPRYVAITLPVGDGMTLLVKQTQD</sequence>
<evidence type="ECO:0000313" key="4">
    <source>
        <dbReference type="EMBL" id="UOO88495.1"/>
    </source>
</evidence>
<dbReference type="RefSeq" id="WP_058357821.1">
    <property type="nucleotide sequence ID" value="NZ_CABKVG010000010.1"/>
</dbReference>
<keyword evidence="2" id="KW-0808">Transferase</keyword>
<dbReference type="PROSITE" id="PS51682">
    <property type="entry name" value="SAM_OMT_I"/>
    <property type="match status" value="1"/>
</dbReference>
<dbReference type="Pfam" id="PF01596">
    <property type="entry name" value="Methyltransf_3"/>
    <property type="match status" value="1"/>
</dbReference>
<dbReference type="InterPro" id="IPR050362">
    <property type="entry name" value="Cation-dep_OMT"/>
</dbReference>
<evidence type="ECO:0000256" key="2">
    <source>
        <dbReference type="ARBA" id="ARBA00022679"/>
    </source>
</evidence>
<dbReference type="Proteomes" id="UP000832011">
    <property type="component" value="Chromosome"/>
</dbReference>
<gene>
    <name evidence="4" type="ORF">LVJ82_13605</name>
</gene>
<dbReference type="PANTHER" id="PTHR10509:SF14">
    <property type="entry name" value="CAFFEOYL-COA O-METHYLTRANSFERASE 3-RELATED"/>
    <property type="match status" value="1"/>
</dbReference>
<dbReference type="InterPro" id="IPR002935">
    <property type="entry name" value="SAM_O-MeTrfase"/>
</dbReference>
<protein>
    <submittedName>
        <fullName evidence="4">O-methyltransferase</fullName>
    </submittedName>
</protein>
<name>A0ABY4DY88_9NEIS</name>
<keyword evidence="3" id="KW-0949">S-adenosyl-L-methionine</keyword>
<keyword evidence="5" id="KW-1185">Reference proteome</keyword>
<evidence type="ECO:0000313" key="5">
    <source>
        <dbReference type="Proteomes" id="UP000832011"/>
    </source>
</evidence>
<dbReference type="CDD" id="cd02440">
    <property type="entry name" value="AdoMet_MTases"/>
    <property type="match status" value="1"/>
</dbReference>
<organism evidence="4 5">
    <name type="scientific">Vitreoscilla massiliensis</name>
    <dbReference type="NCBI Taxonomy" id="1689272"/>
    <lineage>
        <taxon>Bacteria</taxon>
        <taxon>Pseudomonadati</taxon>
        <taxon>Pseudomonadota</taxon>
        <taxon>Betaproteobacteria</taxon>
        <taxon>Neisseriales</taxon>
        <taxon>Neisseriaceae</taxon>
        <taxon>Vitreoscilla</taxon>
    </lineage>
</organism>
<evidence type="ECO:0000256" key="3">
    <source>
        <dbReference type="ARBA" id="ARBA00022691"/>
    </source>
</evidence>
<keyword evidence="1" id="KW-0489">Methyltransferase</keyword>
<dbReference type="EMBL" id="CP091511">
    <property type="protein sequence ID" value="UOO88495.1"/>
    <property type="molecule type" value="Genomic_DNA"/>
</dbReference>
<dbReference type="PANTHER" id="PTHR10509">
    <property type="entry name" value="O-METHYLTRANSFERASE-RELATED"/>
    <property type="match status" value="1"/>
</dbReference>
<proteinExistence type="predicted"/>
<dbReference type="SUPFAM" id="SSF53335">
    <property type="entry name" value="S-adenosyl-L-methionine-dependent methyltransferases"/>
    <property type="match status" value="1"/>
</dbReference>
<evidence type="ECO:0000256" key="1">
    <source>
        <dbReference type="ARBA" id="ARBA00022603"/>
    </source>
</evidence>
<accession>A0ABY4DY88</accession>